<dbReference type="eggNOG" id="COG2110">
    <property type="taxonomic scope" value="Bacteria"/>
</dbReference>
<keyword evidence="2" id="KW-0812">Transmembrane</keyword>
<dbReference type="SUPFAM" id="SSF52949">
    <property type="entry name" value="Macro domain-like"/>
    <property type="match status" value="1"/>
</dbReference>
<keyword evidence="2" id="KW-1133">Transmembrane helix</keyword>
<reference evidence="3 4" key="1">
    <citation type="journal article" date="2003" name="Nucleic Acids Res.">
        <title>Genome sequence of Chlamydophila caviae (Chlamydia psittaci GPIC): examining the role of niche-specific genes in the evolution of the Chlamydiaceae.</title>
        <authorList>
            <person name="Read T.D."/>
            <person name="Myers G.S.A."/>
            <person name="Brunham R.C."/>
            <person name="Nelson W.C."/>
            <person name="Paulsen I.T."/>
            <person name="Heidelberg J.F."/>
            <person name="Holtzapple E.K."/>
            <person name="Khouri H.M."/>
            <person name="Federova N.B."/>
            <person name="Carty H.A."/>
            <person name="Umayam L.A."/>
            <person name="Haft D.H."/>
            <person name="Peterson J.D."/>
            <person name="Beanan M.J."/>
            <person name="White O."/>
            <person name="Salzberg S.L."/>
            <person name="Hsia R.-C."/>
            <person name="McClarty G."/>
            <person name="Rank R.G."/>
            <person name="Bavoil P.M."/>
            <person name="Fraser C.M."/>
        </authorList>
    </citation>
    <scope>NUCLEOTIDE SEQUENCE [LARGE SCALE GENOMIC DNA]</scope>
    <source>
        <strain evidence="4">ATCC VR-813 / DSM 19441 / 03DC25 / GPIC</strain>
    </source>
</reference>
<feature type="compositionally biased region" description="Polar residues" evidence="1">
    <location>
        <begin position="1"/>
        <end position="16"/>
    </location>
</feature>
<keyword evidence="4" id="KW-1185">Reference proteome</keyword>
<dbReference type="EMBL" id="AE015925">
    <property type="protein sequence ID" value="AAP05171.1"/>
    <property type="molecule type" value="Genomic_DNA"/>
</dbReference>
<keyword evidence="2" id="KW-0472">Membrane</keyword>
<evidence type="ECO:0000256" key="1">
    <source>
        <dbReference type="SAM" id="MobiDB-lite"/>
    </source>
</evidence>
<evidence type="ECO:0000313" key="4">
    <source>
        <dbReference type="Proteomes" id="UP000002193"/>
    </source>
</evidence>
<dbReference type="KEGG" id="cca:CCA_00425"/>
<feature type="transmembrane region" description="Helical" evidence="2">
    <location>
        <begin position="30"/>
        <end position="48"/>
    </location>
</feature>
<dbReference type="Proteomes" id="UP000002193">
    <property type="component" value="Chromosome"/>
</dbReference>
<sequence length="324" mass="35071">MTHSLTTPPFGQTQLPSEIPPKRNSVTSKAFRIAMVVIAGLAVLGTIIPSVITGILSLLSLCALTVPLLLISLFLLRRSCLKPKIAERIDMKSIPRGASFLFEVDENIKHTQILEEYGEVVTDWSSLPRIFGETTPSLLNKTWKINNSQTTLFTTTGVIYSPRVHCCCNLMIVVEHNTILSNLDALNISCVIPDMQEGECISMRWKNSDGSSNKKKLGLPNFLGFIQGPDPESHNHHPAAAFTLAKTAYANCLNEAINQGADMIQLPLISTAPAQLSSDPQEAAIWKSAIQTGLVAALTQFASSNPKTIMNVVVVSPPGLGLSL</sequence>
<feature type="transmembrane region" description="Helical" evidence="2">
    <location>
        <begin position="54"/>
        <end position="76"/>
    </location>
</feature>
<dbReference type="RefSeq" id="WP_011006387.1">
    <property type="nucleotide sequence ID" value="NC_003361.3"/>
</dbReference>
<dbReference type="STRING" id="227941.CCA_00425"/>
<proteinExistence type="predicted"/>
<evidence type="ECO:0008006" key="5">
    <source>
        <dbReference type="Google" id="ProtNLM"/>
    </source>
</evidence>
<organism evidence="3 4">
    <name type="scientific">Chlamydia caviae (strain ATCC VR-813 / DSM 19441 / 03DC25 / GPIC)</name>
    <name type="common">Chlamydophila caviae</name>
    <dbReference type="NCBI Taxonomy" id="227941"/>
    <lineage>
        <taxon>Bacteria</taxon>
        <taxon>Pseudomonadati</taxon>
        <taxon>Chlamydiota</taxon>
        <taxon>Chlamydiia</taxon>
        <taxon>Chlamydiales</taxon>
        <taxon>Chlamydiaceae</taxon>
        <taxon>Chlamydia/Chlamydophila group</taxon>
        <taxon>Chlamydia</taxon>
    </lineage>
</organism>
<dbReference type="InterPro" id="IPR043472">
    <property type="entry name" value="Macro_dom-like"/>
</dbReference>
<dbReference type="HOGENOM" id="CLU_859696_0_0_0"/>
<protein>
    <recommendedName>
        <fullName evidence="5">Macro domain-containing protein</fullName>
    </recommendedName>
</protein>
<evidence type="ECO:0000313" key="3">
    <source>
        <dbReference type="EMBL" id="AAP05171.1"/>
    </source>
</evidence>
<evidence type="ECO:0000256" key="2">
    <source>
        <dbReference type="SAM" id="Phobius"/>
    </source>
</evidence>
<gene>
    <name evidence="3" type="ordered locus">CCA_00425</name>
</gene>
<accession>Q823I5</accession>
<dbReference type="AlphaFoldDB" id="Q823I5"/>
<name>Q823I5_CHLCV</name>
<feature type="region of interest" description="Disordered" evidence="1">
    <location>
        <begin position="1"/>
        <end position="21"/>
    </location>
</feature>